<evidence type="ECO:0000256" key="3">
    <source>
        <dbReference type="ARBA" id="ARBA00022833"/>
    </source>
</evidence>
<evidence type="ECO:0000313" key="7">
    <source>
        <dbReference type="EMBL" id="GHP11236.1"/>
    </source>
</evidence>
<dbReference type="SMART" id="SM00249">
    <property type="entry name" value="PHD"/>
    <property type="match status" value="1"/>
</dbReference>
<evidence type="ECO:0000259" key="6">
    <source>
        <dbReference type="PROSITE" id="PS50089"/>
    </source>
</evidence>
<dbReference type="InterPro" id="IPR001841">
    <property type="entry name" value="Znf_RING"/>
</dbReference>
<feature type="compositionally biased region" description="Pro residues" evidence="5">
    <location>
        <begin position="412"/>
        <end position="421"/>
    </location>
</feature>
<feature type="region of interest" description="Disordered" evidence="5">
    <location>
        <begin position="400"/>
        <end position="442"/>
    </location>
</feature>
<dbReference type="GO" id="GO:0008270">
    <property type="term" value="F:zinc ion binding"/>
    <property type="evidence" value="ECO:0007669"/>
    <property type="project" value="UniProtKB-KW"/>
</dbReference>
<dbReference type="InterPro" id="IPR011011">
    <property type="entry name" value="Znf_FYVE_PHD"/>
</dbReference>
<keyword evidence="3" id="KW-0862">Zinc</keyword>
<dbReference type="Gene3D" id="3.30.40.10">
    <property type="entry name" value="Zinc/RING finger domain, C3HC4 (zinc finger)"/>
    <property type="match status" value="2"/>
</dbReference>
<keyword evidence="1" id="KW-0479">Metal-binding</keyword>
<protein>
    <recommendedName>
        <fullName evidence="6">RING-type domain-containing protein</fullName>
    </recommendedName>
</protein>
<gene>
    <name evidence="7" type="ORF">PPROV_000996500</name>
</gene>
<dbReference type="AlphaFoldDB" id="A0A830HUT3"/>
<feature type="region of interest" description="Disordered" evidence="5">
    <location>
        <begin position="571"/>
        <end position="602"/>
    </location>
</feature>
<organism evidence="7 8">
    <name type="scientific">Pycnococcus provasolii</name>
    <dbReference type="NCBI Taxonomy" id="41880"/>
    <lineage>
        <taxon>Eukaryota</taxon>
        <taxon>Viridiplantae</taxon>
        <taxon>Chlorophyta</taxon>
        <taxon>Pseudoscourfieldiophyceae</taxon>
        <taxon>Pseudoscourfieldiales</taxon>
        <taxon>Pycnococcaceae</taxon>
        <taxon>Pycnococcus</taxon>
    </lineage>
</organism>
<evidence type="ECO:0000256" key="4">
    <source>
        <dbReference type="PROSITE-ProRule" id="PRU00175"/>
    </source>
</evidence>
<feature type="compositionally biased region" description="Polar residues" evidence="5">
    <location>
        <begin position="588"/>
        <end position="599"/>
    </location>
</feature>
<keyword evidence="8" id="KW-1185">Reference proteome</keyword>
<accession>A0A830HUT3</accession>
<dbReference type="SMART" id="SM00744">
    <property type="entry name" value="RINGv"/>
    <property type="match status" value="1"/>
</dbReference>
<dbReference type="PROSITE" id="PS50089">
    <property type="entry name" value="ZF_RING_2"/>
    <property type="match status" value="1"/>
</dbReference>
<reference evidence="7" key="1">
    <citation type="submission" date="2020-10" db="EMBL/GenBank/DDBJ databases">
        <title>Unveiling of a novel bifunctional photoreceptor, Dualchrome1, isolated from a cosmopolitan green alga.</title>
        <authorList>
            <person name="Suzuki S."/>
            <person name="Kawachi M."/>
        </authorList>
    </citation>
    <scope>NUCLEOTIDE SEQUENCE</scope>
    <source>
        <strain evidence="7">NIES 2893</strain>
    </source>
</reference>
<name>A0A830HUT3_9CHLO</name>
<dbReference type="OrthoDB" id="336088at2759"/>
<feature type="region of interest" description="Disordered" evidence="5">
    <location>
        <begin position="1"/>
        <end position="26"/>
    </location>
</feature>
<dbReference type="InterPro" id="IPR011016">
    <property type="entry name" value="Znf_RING-CH"/>
</dbReference>
<dbReference type="InterPro" id="IPR001965">
    <property type="entry name" value="Znf_PHD"/>
</dbReference>
<evidence type="ECO:0000256" key="1">
    <source>
        <dbReference type="ARBA" id="ARBA00022723"/>
    </source>
</evidence>
<evidence type="ECO:0000313" key="8">
    <source>
        <dbReference type="Proteomes" id="UP000660262"/>
    </source>
</evidence>
<keyword evidence="2 4" id="KW-0863">Zinc-finger</keyword>
<dbReference type="SUPFAM" id="SSF57850">
    <property type="entry name" value="RING/U-box"/>
    <property type="match status" value="1"/>
</dbReference>
<evidence type="ECO:0000256" key="5">
    <source>
        <dbReference type="SAM" id="MobiDB-lite"/>
    </source>
</evidence>
<dbReference type="Proteomes" id="UP000660262">
    <property type="component" value="Unassembled WGS sequence"/>
</dbReference>
<sequence length="715" mass="76828">MSAGGDARAPPPPQGLGGPQQTHVSSSTLSGSRECWMCLNVVSAQEAAADVLRDLCACKRVAHVHCLRRWYEGKKDPTCPTCMNKINQKFIASIAQQGGAAAKAQCQATERVAPAAANTPQPDDAAGAGASAAAAATVTPQPLKRNPLPVGTILHAVFETLIRTSPQEKKSGLSSRDIVKRVVGLRKQHPNGEMWAADTLTPHNSVDSVVGVDIRTNGEHSWFRRVAPGRFSLRDDMNLSECWACECSCESLTNAPLICCETCVLAFHAECHGYRNASEAPDDWKCFFCHAPTNTPSVGKLMLPEKSSLSPLDLHVGDAVRVNVSDGVPESNDGNMRYRLGKVASRTDRSSDAKRFFHIRYDDDGATETLAALDPRIWRGTLEKGAWDHDAPIAFINKINTETTTTKRKRTPLPPPPPTLQPPVGQATVDSEEEAGEEQQGAMRKLMATANLHRAAVATAPTAAAGSGPPHALGAGGARVGEQATLLPPTTTETGVQALQDLAMGCASHGKPHSRDEMPPPPPRDCVPQALVIGANVDVTGPPIAPQDHVAIGEDQSQAIGMAHVLAPAIPPGTGTGMAESNLPHVESTPTRQKPSAPTSDDYKSLQSMMGFIWHKLVLVFFKNHPEWKPDDMSKAREAKWAINNLSRSITDNYKNTAQEMLKGYLEMATDMTADDLAVELIEEVKGLTSTILNEYRKGRSESHMDTEENTATRV</sequence>
<dbReference type="InterPro" id="IPR013083">
    <property type="entry name" value="Znf_RING/FYVE/PHD"/>
</dbReference>
<comment type="caution">
    <text evidence="7">The sequence shown here is derived from an EMBL/GenBank/DDBJ whole genome shotgun (WGS) entry which is preliminary data.</text>
</comment>
<feature type="domain" description="RING-type" evidence="6">
    <location>
        <begin position="35"/>
        <end position="82"/>
    </location>
</feature>
<dbReference type="EMBL" id="BNJQ01000033">
    <property type="protein sequence ID" value="GHP11236.1"/>
    <property type="molecule type" value="Genomic_DNA"/>
</dbReference>
<proteinExistence type="predicted"/>
<evidence type="ECO:0000256" key="2">
    <source>
        <dbReference type="ARBA" id="ARBA00022771"/>
    </source>
</evidence>
<dbReference type="SUPFAM" id="SSF57903">
    <property type="entry name" value="FYVE/PHD zinc finger"/>
    <property type="match status" value="1"/>
</dbReference>